<dbReference type="AlphaFoldDB" id="A0A147BVQ7"/>
<organism evidence="2">
    <name type="scientific">Ixodes ricinus</name>
    <name type="common">Common tick</name>
    <name type="synonym">Acarus ricinus</name>
    <dbReference type="NCBI Taxonomy" id="34613"/>
    <lineage>
        <taxon>Eukaryota</taxon>
        <taxon>Metazoa</taxon>
        <taxon>Ecdysozoa</taxon>
        <taxon>Arthropoda</taxon>
        <taxon>Chelicerata</taxon>
        <taxon>Arachnida</taxon>
        <taxon>Acari</taxon>
        <taxon>Parasitiformes</taxon>
        <taxon>Ixodida</taxon>
        <taxon>Ixodoidea</taxon>
        <taxon>Ixodidae</taxon>
        <taxon>Ixodinae</taxon>
        <taxon>Ixodes</taxon>
    </lineage>
</organism>
<feature type="region of interest" description="Disordered" evidence="1">
    <location>
        <begin position="38"/>
        <end position="57"/>
    </location>
</feature>
<feature type="compositionally biased region" description="Basic residues" evidence="1">
    <location>
        <begin position="94"/>
        <end position="103"/>
    </location>
</feature>
<protein>
    <submittedName>
        <fullName evidence="2">Uncharacterized protein</fullName>
    </submittedName>
</protein>
<feature type="compositionally biased region" description="Basic residues" evidence="1">
    <location>
        <begin position="72"/>
        <end position="81"/>
    </location>
</feature>
<accession>A0A147BVQ7</accession>
<feature type="compositionally biased region" description="Low complexity" evidence="1">
    <location>
        <begin position="82"/>
        <end position="93"/>
    </location>
</feature>
<feature type="non-terminal residue" evidence="2">
    <location>
        <position position="103"/>
    </location>
</feature>
<evidence type="ECO:0000313" key="2">
    <source>
        <dbReference type="EMBL" id="JAR94425.1"/>
    </source>
</evidence>
<feature type="region of interest" description="Disordered" evidence="1">
    <location>
        <begin position="69"/>
        <end position="103"/>
    </location>
</feature>
<evidence type="ECO:0000256" key="1">
    <source>
        <dbReference type="SAM" id="MobiDB-lite"/>
    </source>
</evidence>
<proteinExistence type="predicted"/>
<sequence length="103" mass="11049">MATVRGRNLTVPPFWTLLPAASLRASSPSLIFMAGRRRQRGTHTPGLAAAVAPPPRSAEFTPGQLALGGTAHARKGRRRKLSLAAARRGTGTRTHTHTHTHEE</sequence>
<name>A0A147BVQ7_IXORI</name>
<reference evidence="2" key="1">
    <citation type="journal article" date="2018" name="PLoS Negl. Trop. Dis.">
        <title>Sialome diversity of ticks revealed by RNAseq of single tick salivary glands.</title>
        <authorList>
            <person name="Perner J."/>
            <person name="Kropackova S."/>
            <person name="Kopacek P."/>
            <person name="Ribeiro J.M."/>
        </authorList>
    </citation>
    <scope>NUCLEOTIDE SEQUENCE</scope>
    <source>
        <strain evidence="2">Siblings of single egg batch collected in Ceske Budejovice</strain>
        <tissue evidence="2">Salivary glands</tissue>
    </source>
</reference>
<dbReference type="EMBL" id="GEGO01000979">
    <property type="protein sequence ID" value="JAR94425.1"/>
    <property type="molecule type" value="Transcribed_RNA"/>
</dbReference>